<dbReference type="SUPFAM" id="SSF53098">
    <property type="entry name" value="Ribonuclease H-like"/>
    <property type="match status" value="1"/>
</dbReference>
<proteinExistence type="predicted"/>
<dbReference type="Proteomes" id="UP000799438">
    <property type="component" value="Unassembled WGS sequence"/>
</dbReference>
<dbReference type="RefSeq" id="XP_033390836.1">
    <property type="nucleotide sequence ID" value="XM_033537765.1"/>
</dbReference>
<feature type="domain" description="HAT C-terminal dimerisation" evidence="1">
    <location>
        <begin position="1"/>
        <end position="63"/>
    </location>
</feature>
<dbReference type="GO" id="GO:0046983">
    <property type="term" value="F:protein dimerization activity"/>
    <property type="evidence" value="ECO:0007669"/>
    <property type="project" value="InterPro"/>
</dbReference>
<evidence type="ECO:0000313" key="3">
    <source>
        <dbReference type="Proteomes" id="UP000799438"/>
    </source>
</evidence>
<feature type="non-terminal residue" evidence="2">
    <location>
        <position position="1"/>
    </location>
</feature>
<reference evidence="2" key="1">
    <citation type="journal article" date="2020" name="Stud. Mycol.">
        <title>101 Dothideomycetes genomes: a test case for predicting lifestyles and emergence of pathogens.</title>
        <authorList>
            <person name="Haridas S."/>
            <person name="Albert R."/>
            <person name="Binder M."/>
            <person name="Bloem J."/>
            <person name="Labutti K."/>
            <person name="Salamov A."/>
            <person name="Andreopoulos B."/>
            <person name="Baker S."/>
            <person name="Barry K."/>
            <person name="Bills G."/>
            <person name="Bluhm B."/>
            <person name="Cannon C."/>
            <person name="Castanera R."/>
            <person name="Culley D."/>
            <person name="Daum C."/>
            <person name="Ezra D."/>
            <person name="Gonzalez J."/>
            <person name="Henrissat B."/>
            <person name="Kuo A."/>
            <person name="Liang C."/>
            <person name="Lipzen A."/>
            <person name="Lutzoni F."/>
            <person name="Magnuson J."/>
            <person name="Mondo S."/>
            <person name="Nolan M."/>
            <person name="Ohm R."/>
            <person name="Pangilinan J."/>
            <person name="Park H.-J."/>
            <person name="Ramirez L."/>
            <person name="Alfaro M."/>
            <person name="Sun H."/>
            <person name="Tritt A."/>
            <person name="Yoshinaga Y."/>
            <person name="Zwiers L.-H."/>
            <person name="Turgeon B."/>
            <person name="Goodwin S."/>
            <person name="Spatafora J."/>
            <person name="Crous P."/>
            <person name="Grigoriev I."/>
        </authorList>
    </citation>
    <scope>NUCLEOTIDE SEQUENCE</scope>
    <source>
        <strain evidence="2">CBS 121167</strain>
    </source>
</reference>
<dbReference type="OrthoDB" id="3935139at2759"/>
<dbReference type="EMBL" id="ML995682">
    <property type="protein sequence ID" value="KAF2135117.1"/>
    <property type="molecule type" value="Genomic_DNA"/>
</dbReference>
<dbReference type="Pfam" id="PF05699">
    <property type="entry name" value="Dimer_Tnp_hAT"/>
    <property type="match status" value="1"/>
</dbReference>
<keyword evidence="3" id="KW-1185">Reference proteome</keyword>
<protein>
    <recommendedName>
        <fullName evidence="1">HAT C-terminal dimerisation domain-containing protein</fullName>
    </recommendedName>
</protein>
<dbReference type="GeneID" id="54295261"/>
<organism evidence="2 3">
    <name type="scientific">Aplosporella prunicola CBS 121167</name>
    <dbReference type="NCBI Taxonomy" id="1176127"/>
    <lineage>
        <taxon>Eukaryota</taxon>
        <taxon>Fungi</taxon>
        <taxon>Dikarya</taxon>
        <taxon>Ascomycota</taxon>
        <taxon>Pezizomycotina</taxon>
        <taxon>Dothideomycetes</taxon>
        <taxon>Dothideomycetes incertae sedis</taxon>
        <taxon>Botryosphaeriales</taxon>
        <taxon>Aplosporellaceae</taxon>
        <taxon>Aplosporella</taxon>
    </lineage>
</organism>
<accession>A0A6A6AWC4</accession>
<dbReference type="InterPro" id="IPR012337">
    <property type="entry name" value="RNaseH-like_sf"/>
</dbReference>
<dbReference type="InterPro" id="IPR008906">
    <property type="entry name" value="HATC_C_dom"/>
</dbReference>
<dbReference type="AlphaFoldDB" id="A0A6A6AWC4"/>
<dbReference type="PANTHER" id="PTHR23272">
    <property type="entry name" value="BED FINGER-RELATED"/>
    <property type="match status" value="1"/>
</dbReference>
<gene>
    <name evidence="2" type="ORF">K452DRAFT_239936</name>
</gene>
<name>A0A6A6AWC4_9PEZI</name>
<evidence type="ECO:0000313" key="2">
    <source>
        <dbReference type="EMBL" id="KAF2135117.1"/>
    </source>
</evidence>
<sequence length="90" mass="10539">QWWVDHQNEYPKLSRMALDLLACPAMSSDCERTFSSAGRTIDKLRSRITEDTAEATECLRSWMGSGWVDTEQWLIREDVLRDDDMDMSDY</sequence>
<evidence type="ECO:0000259" key="1">
    <source>
        <dbReference type="Pfam" id="PF05699"/>
    </source>
</evidence>